<gene>
    <name evidence="1" type="ORF">DW853_16000</name>
</gene>
<accession>A0A413ZLJ3</accession>
<name>A0A413ZLJ3_BACSE</name>
<dbReference type="Proteomes" id="UP000285305">
    <property type="component" value="Unassembled WGS sequence"/>
</dbReference>
<protein>
    <submittedName>
        <fullName evidence="1">Uncharacterized protein</fullName>
    </submittedName>
</protein>
<comment type="caution">
    <text evidence="1">The sequence shown here is derived from an EMBL/GenBank/DDBJ whole genome shotgun (WGS) entry which is preliminary data.</text>
</comment>
<dbReference type="AlphaFoldDB" id="A0A413ZLJ3"/>
<evidence type="ECO:0000313" key="1">
    <source>
        <dbReference type="EMBL" id="RHC25586.1"/>
    </source>
</evidence>
<reference evidence="1 2" key="1">
    <citation type="submission" date="2018-08" db="EMBL/GenBank/DDBJ databases">
        <title>A genome reference for cultivated species of the human gut microbiota.</title>
        <authorList>
            <person name="Zou Y."/>
            <person name="Xue W."/>
            <person name="Luo G."/>
        </authorList>
    </citation>
    <scope>NUCLEOTIDE SEQUENCE [LARGE SCALE GENOMIC DNA]</scope>
    <source>
        <strain evidence="1 2">AM36-9BH</strain>
    </source>
</reference>
<proteinExistence type="predicted"/>
<organism evidence="1 2">
    <name type="scientific">Bacteroides stercoris</name>
    <dbReference type="NCBI Taxonomy" id="46506"/>
    <lineage>
        <taxon>Bacteria</taxon>
        <taxon>Pseudomonadati</taxon>
        <taxon>Bacteroidota</taxon>
        <taxon>Bacteroidia</taxon>
        <taxon>Bacteroidales</taxon>
        <taxon>Bacteroidaceae</taxon>
        <taxon>Bacteroides</taxon>
    </lineage>
</organism>
<dbReference type="EMBL" id="QSHQ01000050">
    <property type="protein sequence ID" value="RHC25586.1"/>
    <property type="molecule type" value="Genomic_DNA"/>
</dbReference>
<evidence type="ECO:0000313" key="2">
    <source>
        <dbReference type="Proteomes" id="UP000285305"/>
    </source>
</evidence>
<sequence>MTVIIYTGNKVKSNRGEEKKKRLQLNISLLVSIHIRENILHLVDIIGENITEFCTFVTG</sequence>